<evidence type="ECO:0000313" key="2">
    <source>
        <dbReference type="Proteomes" id="UP000191820"/>
    </source>
</evidence>
<sequence>MISHIDRRDEKGMQIGCCWFDDERKVLINQSTATKWQLNHSEYWVLSILAKHRGQVVPIETLAFLEEEQGCHQKLSVDEMEQLVENFKDYFGDSHRGLIELIADQGVILYNRVVGHHSSLLDTPNKAISNAHYILIILMTLLACNFVYSNLSAPEFVIPDVSRTFESQSGASVVFKLYGDDKSERDFSEVADTSISALKQCDTILWDSISATLAKGDNSVSILLKKQVDKGVRFHNIKVLRDNPELLFVSTAWLKKVRICGE</sequence>
<organism evidence="1 2">
    <name type="scientific">Shewanella japonica</name>
    <dbReference type="NCBI Taxonomy" id="93973"/>
    <lineage>
        <taxon>Bacteria</taxon>
        <taxon>Pseudomonadati</taxon>
        <taxon>Pseudomonadota</taxon>
        <taxon>Gammaproteobacteria</taxon>
        <taxon>Alteromonadales</taxon>
        <taxon>Shewanellaceae</taxon>
        <taxon>Shewanella</taxon>
    </lineage>
</organism>
<dbReference type="EMBL" id="CP020472">
    <property type="protein sequence ID" value="ARD23623.1"/>
    <property type="molecule type" value="Genomic_DNA"/>
</dbReference>
<gene>
    <name evidence="1" type="ORF">SJ2017_3372</name>
</gene>
<proteinExistence type="predicted"/>
<keyword evidence="2" id="KW-1185">Reference proteome</keyword>
<dbReference type="Proteomes" id="UP000191820">
    <property type="component" value="Chromosome"/>
</dbReference>
<reference evidence="1 2" key="1">
    <citation type="submission" date="2017-03" db="EMBL/GenBank/DDBJ databases">
        <title>Genome sequencing of Shewanella japonica KCTC 22435.</title>
        <authorList>
            <person name="Kim K.M."/>
        </authorList>
    </citation>
    <scope>NUCLEOTIDE SEQUENCE [LARGE SCALE GENOMIC DNA]</scope>
    <source>
        <strain evidence="1 2">KCTC 22435</strain>
    </source>
</reference>
<dbReference type="RefSeq" id="WP_156003334.1">
    <property type="nucleotide sequence ID" value="NZ_CP020472.1"/>
</dbReference>
<evidence type="ECO:0008006" key="3">
    <source>
        <dbReference type="Google" id="ProtNLM"/>
    </source>
</evidence>
<name>A0ABM6JMT0_9GAMM</name>
<accession>A0ABM6JMT0</accession>
<protein>
    <recommendedName>
        <fullName evidence="3">OmpR/PhoB-type domain-containing protein</fullName>
    </recommendedName>
</protein>
<evidence type="ECO:0000313" key="1">
    <source>
        <dbReference type="EMBL" id="ARD23623.1"/>
    </source>
</evidence>